<dbReference type="PATRIC" id="fig|1129367.4.peg.667"/>
<dbReference type="RefSeq" id="WP_046354511.1">
    <property type="nucleotide sequence ID" value="NZ_AUXW01000057.1"/>
</dbReference>
<feature type="coiled-coil region" evidence="1">
    <location>
        <begin position="88"/>
        <end position="122"/>
    </location>
</feature>
<dbReference type="Proteomes" id="UP000033434">
    <property type="component" value="Unassembled WGS sequence"/>
</dbReference>
<protein>
    <submittedName>
        <fullName evidence="2">Uncharacterized protein</fullName>
    </submittedName>
</protein>
<organism evidence="2 3">
    <name type="scientific">Pseudoalteromonas luteoviolacea S4054</name>
    <dbReference type="NCBI Taxonomy" id="1129367"/>
    <lineage>
        <taxon>Bacteria</taxon>
        <taxon>Pseudomonadati</taxon>
        <taxon>Pseudomonadota</taxon>
        <taxon>Gammaproteobacteria</taxon>
        <taxon>Alteromonadales</taxon>
        <taxon>Pseudoalteromonadaceae</taxon>
        <taxon>Pseudoalteromonas</taxon>
    </lineage>
</organism>
<gene>
    <name evidence="2" type="ORF">N479_05385</name>
</gene>
<dbReference type="AlphaFoldDB" id="A0A0F6AGV6"/>
<evidence type="ECO:0000256" key="1">
    <source>
        <dbReference type="SAM" id="Coils"/>
    </source>
</evidence>
<comment type="caution">
    <text evidence="2">The sequence shown here is derived from an EMBL/GenBank/DDBJ whole genome shotgun (WGS) entry which is preliminary data.</text>
</comment>
<evidence type="ECO:0000313" key="2">
    <source>
        <dbReference type="EMBL" id="KKE85437.1"/>
    </source>
</evidence>
<keyword evidence="1" id="KW-0175">Coiled coil</keyword>
<dbReference type="EMBL" id="AUXW01000057">
    <property type="protein sequence ID" value="KKE85437.1"/>
    <property type="molecule type" value="Genomic_DNA"/>
</dbReference>
<reference evidence="2 3" key="1">
    <citation type="journal article" date="2015" name="BMC Genomics">
        <title>Genome mining reveals unlocked bioactive potential of marine Gram-negative bacteria.</title>
        <authorList>
            <person name="Machado H."/>
            <person name="Sonnenschein E.C."/>
            <person name="Melchiorsen J."/>
            <person name="Gram L."/>
        </authorList>
    </citation>
    <scope>NUCLEOTIDE SEQUENCE [LARGE SCALE GENOMIC DNA]</scope>
    <source>
        <strain evidence="2 3">S4054</strain>
    </source>
</reference>
<proteinExistence type="predicted"/>
<accession>A0A0F6AGV6</accession>
<sequence>MSLREIKKQKTADQLMEAIKRIVDNQPTCKDLKNKIAAGKQLKLNPTNVEKEAGLSYNSTKSHKPVLDEIDRINSLKVNEAGNNARKIANQKIQRAKKSKEINSLKDEIKSKNDEIEMLKRVNLNLHSHCRELTTALYQKIPQEEREALFDKLLGDSNDSNIIPFKD</sequence>
<name>A0A0F6AGV6_9GAMM</name>
<evidence type="ECO:0000313" key="3">
    <source>
        <dbReference type="Proteomes" id="UP000033434"/>
    </source>
</evidence>